<dbReference type="InterPro" id="IPR026983">
    <property type="entry name" value="DHC"/>
</dbReference>
<keyword evidence="5" id="KW-0677">Repeat</keyword>
<evidence type="ECO:0000256" key="14">
    <source>
        <dbReference type="ARBA" id="ARBA00023212"/>
    </source>
</evidence>
<keyword evidence="12" id="KW-0969">Cilium</keyword>
<dbReference type="GO" id="GO:0005858">
    <property type="term" value="C:axonemal dynein complex"/>
    <property type="evidence" value="ECO:0007669"/>
    <property type="project" value="TreeGrafter"/>
</dbReference>
<dbReference type="Gene3D" id="1.20.58.1120">
    <property type="match status" value="1"/>
</dbReference>
<dbReference type="FunFam" id="1.20.140.100:FF:000003">
    <property type="entry name" value="Dynein, axonemal, heavy chain 5"/>
    <property type="match status" value="1"/>
</dbReference>
<dbReference type="InterPro" id="IPR013594">
    <property type="entry name" value="Dynein_heavy_tail"/>
</dbReference>
<evidence type="ECO:0000313" key="19">
    <source>
        <dbReference type="Proteomes" id="UP001190700"/>
    </source>
</evidence>
<dbReference type="InterPro" id="IPR043160">
    <property type="entry name" value="Dynein_C_barrel"/>
</dbReference>
<keyword evidence="19" id="KW-1185">Reference proteome</keyword>
<dbReference type="GO" id="GO:0060271">
    <property type="term" value="P:cilium assembly"/>
    <property type="evidence" value="ECO:0007669"/>
    <property type="project" value="UniProtKB-ARBA"/>
</dbReference>
<feature type="coiled-coil region" evidence="16">
    <location>
        <begin position="3313"/>
        <end position="3375"/>
    </location>
</feature>
<dbReference type="Gene3D" id="3.40.50.300">
    <property type="entry name" value="P-loop containing nucleotide triphosphate hydrolases"/>
    <property type="match status" value="5"/>
</dbReference>
<sequence length="4519" mass="515219">MDSRHRWIVAKLAESFSREIDFIEAEITNSFVSQLDDFFRANGPWKLIFYYQIPEQEGPDGHYVLNGTEEKLFWTTGEVEKLSGKAVYFLRNNPKGVTDKTEQDILSGEIIHSTLETFRALLADLFLPILEAQGNWGKNSEEHTQEFLTGITKFCGTLTEAVSSLQGGVELRKPEDKFINSIELKPAAFNKAATDVKTAEYFESVLHDWCVQVEKILDEGETQMKKSSKQADDVGPDTELEFWRTRMAKFNSITEQLKSKACKLVLGVCMAARSQAHRNWKAIDMRVTDAANEAKDNVKYLTTLEKSLEPMYMDTPVIIIDSLPALMNNIKMMHTIARYYNTPERMTTLFCKITNQMITNCKNFVLSPGQLWNQDKPSLLANLELCMKLNEAYQEQYKLTRDRLMSQPKGKQFDFNESKIFSKFDLFCKRVSKLLDMFTTIHQFSTLAQHTHIDGLEEMIKAFFHIVDDFRRKPYDLMDYTKNAFDRDYLEFNVNIHDLETTLQGFINSSFENITSTEHALNLLRQFQAILQRDTLKADLDDKYMVIFQNYGLDLEAVQKIYEKGKHSPPLVRNAPPVAGNIMWSRQLLRRIEEPMKKFSANKGIMTTKESKRIVKTYNRVARALIEFEMLWHQGWVKSIENAKAGLQATLIVRHPESGKLLVNFDKEIVQLMRETRYLQRMDVEVPESAKMVLLQSDKFKYYFNKLGYALKEYARVMGSISPVANLLLGPHIDDLERKISPGMYILTWTSMNIDGYLSRIHQGMGCLEELIYKINDIADNRIEANLKMVSRTLLIDLPSDRSFTFEDFVATQAKYVNKMATSLVIMNREVERAVAELIEIVVHHPRENTDVPISDHAIEEFTRHYEKLMYQAVLAATKNTFNKMKKRLGSRSSGGFLFVERPFFDVDVELSIPDVRMNPSLEEIQLSINQCAKKVLRCSVDIEMWGQDPARPKKHTFYDMITKDKEIVKVVLLLTGSIEGTKSQVMDYIGNFNKYSFLWKQDMQKEYENFMATEPSLEMFEAELKKYMAIEHEIAQIPPVHNIGALSLETQPMKHSLKSEAATWKAQFAKNLHKQGHDDLKKMFNYMRETTLKLNRKVEDLEDVRTAMGVLKEVRERESEIDHLMVPIEEIYSLLGRYEVRVAKEETDMVGDLRYSWKKLRKLAIDITDNLTRLQVGFKRELLKEVKLFIVDVVNFRQEFDVSGPMVEGLEPTEAVDRLKKFNQLFDVRKRKWINYSSGEELFGLPVTEYPELERTEKEITLLDRLYSLYVTVINTINGYGDYFWVDVQAQIDQMTEAVLQYQAQCKKLPKSLRGWQAFKDLKKKIDDFLEILPLIQALCSPSMRERHWKQVMTITGTSFSLSEDVFKLQHLLDANMLASYEDLEELTSAAVKEEQVEIKLESINADWAECDLMFAPYKHRGNVLLSAGETAEIVEKLEDSQMALGSMATNRYSAPFREEVQGWIVKLSTVSEIIEMWLVVQNMWCYMEAVFSGGDIVKQLPQEAKRFQNIDKNYMKVVSNAIETKNVVQTCFDNELMKNLLPHLTEQLELCQKSLTAFLDTKRAEFPRFYFVSDPTLLEILSLGSDPPSVVPHFQSGLFDSLTAVTFDKVDKSKMLEMFSQQSECVKFIKVDAYGHMEDNPVFAQGNIEVWLQSLVDGMQTAVKGIIKKAQAVVSEMPLEDFVFGHPAQISLLGIQFMWTTDMQNGLTMAKNDKSIMNKTLKKVDAMLREMIVITCRDTLVKIQRTNLETCITVHVHQRDTSDELVKKKIRDPNDFEWMKQCRFYWKQERDTVIISICDVDFEYSFEYLGVKERLVITPLTDICYVTLSQALGMFLGGAPAGPAGTGKTETTKDLGNTLGKYVVVFNCSDQMDYKGMGKIYRGLAQSGLWGCFDEFNRINLDVLSVCAQQVFCVLSAIRERKQTFVFTDGAVVSLDPRVGFFITMNPGYAGRQELPENLKSLFRGVTMMVPNRQIIKKVKMAACGYQENEPLSKKFFVLYGLCEQQLSKQAHYDFGLRNILSVLRTMGSSKRANPDKSETLIAMRTLRDMNMSKFVAEDVPLFLSLIDDLFPGIKVDKAVFEDVEGAMKKRVDEKGLQQWPTWLAKCVQLYETYQVRHGIMLVGPTGAGKTAIGETLAAALTELVNKHVIWRMNPKAITAPQMFGRMDAATGDWTDGVFAVLWRRAAKNKNQNTWIVLDGPVDAIWIENLNTVLDDNKVLTLANGDRILMSPLMKAMFEPENLNNASPATVSRAGIIYVSDVELGWEPMSHSWLETRREQEQAILRPLFDKYVQPMFDLVRIHCKPVCPGAPWEHVSRDFCQMTSTVDLITACLLPAVQNNEILSEGHYERMFLFCQMWAVGGALPLEDRPKYNERIVELGIDNMPDFDEESMLFEYFVNEESTEWDHWSTKVPKWQYPKHEEKPKYAQLVIPTLDSLRYEHLIGLVCSVNKATLLVGGPGTAKTTCVNQYIGKTDPENMMAKSITFSSLTTPNIFQFAVEGSVEKRQGRTFGPPGGKKMIFFVDDVSMPFYNEWGDQVTNEIVRQLLEQGGMYSLEKPIGDMKMIVDCLYIAAMNTPGGGKNDMPNRLKRHFCMLYTPLPSVTAINSIFGALMTGRFDAANFDEDTVESATKIVPITITLWNKVQVKMLPTPAKFHYLFNLRELSKVFQGLILASRDRFNNLGAELPPFGAKIDTPQGYLVALWRHECERVFCDKLTTPEDKKWTVDLIMSLIKETFGDDMRKQCDTPLYFVDFLREPEVDEDTGEVINANPSFYESVDNLEVLRAVVESRQKAFNEGSKAIKLELVLFEDALLHLMRVARLLCMDRGSALLVGVGGSGKQSLTRLAAYISGAFTFQITVTKTYNQTNLFEDIKGLYKLAGFKGQKVCFIFTDAEVKQEGFLEYINQILMTGEVAGLFPKDELDMIVNDIRGVMKKESPGTVDTWDNLYAFFMGRVRNNLHLSLCFSPVGIKFSTRASQFPGLINGCTIDWFLPWPVQALTAVSNKFIGDFEMACSADAKEALVFHMGGVHNFVVAACDEYFEKYRRRAYVTPKSYLSFIAGYKELYGRKLSEVRVLADKINSGLTKLFEAKADVNKMKGELAIKNADLAEAQKVSANLLKEISAGTALAEKEKAKVLVIVEGVTKKADEISAVKEDAEKDLAAAQPALDAAVDALNSITAKDIQALKALKNPPDIIKRIFDTVLVLRMMALDKVSWQDIKGEMVILGTYTEAVKMMGDTGFLAALMSFPKEQISDETCELLLPYFQSSDYTYESAKKASGNVAGLCNWTKAMVTYHEIAVVVEPKIISLRAAELELKVAMKDKKGAEDKMAEVQANLDKMQKEFDEAMAEKQRLEDDAAATQKKMDSANALINALGGEEVRWTQQSQEFENQIQRLTGDCALSSSFVSYLGPFNKEFRELMLTRDFYGDCVTRGIPTTENLDVTKFLVEDAEVSEWNLQGLPTDDLSIQNGIMVTRATRYPVLIDPQGQGLVWIKNREEQNLLRVTNLRERQFRNHLEDCLSYGKPMLIENIEEELDPVLDPVLEKRHTKKGKGYIIALADKEVDFTPSFVLFCTTRLPNPHYTPELSAKVTIIDFTVTMVGLEDQLLGKLILKEKHELEEQRLALIEEVTNYKKKIKQLEDDLLYRLSNSQGNLLDDTELIDVLAVTKQTAQEVNEKLINASETNKKITEACEEFRPVAHRATLVYFLIAEFTTVNCMYQTSLRQFNDLYEQAIDLSPKATMPSKRINNIIEYLTYSIYLYTQRGLFERHKLIFALMLTNKVLTSAKVVKQEHINIFLKGGGSLDIGSVRKKPKEWLPDSAWLDAVALSSNPTFFDLQDSVYRNDGLWRQWYDQEAPETCKVPDYEEKVSKFERMCVVKAIRPDRTLIAAQDYIADSLGPQFVQSVPLNMETTWMESHERCPLICLLSPGADPTKLIEDLAKKKKIKVLGVSMGQGQDIIARKYMASATTEGQWVLLQNMHLGLAYLQEVEAFLVKAEELNEEFRLWITAEPHPQFPIGLLQMGIKITNEAPVGMKAGLRNSYTWVSQDMLDVVQRYEWRQLLFVQCFLQSVVQERRKFGPIGWNVPYEFNQSDLSACTQFLQNHLIEMDAKKANQPTWATVRYMVSAIQYGGRITDAFDELLMDTYADKYFQPQVLEKGYEIYPGYVIPDTTEIAMFRQAIEQLPDQESPEIFGLHSNADLTFRTLAVNNGTATIMETMPKTGGAGGGLSREEIVDKTAEDLIGKVPPAFGVEDTKEKLKKLPGGNTMPLTIHLRQEVDRLNTIILLTMKTLKNLRLAIAGTIALSGDLIEALNMLFDARIPATWLKKSWESATLGNWFNGLLQRFDQLFKWVNTGRPKAYWLTGWFNPQGFLTAMKQEVNRKHAVDKWALDDVVMNSEVTHPPKEFETLREGAAEGVFIYGLYLDGMAWHGKENRLVDSEPKKLYVPLPVLYVTGVQAKDKKKDAALTNYQAPAYRVKKRTGLNYIDKFELRTEDHPSRWILRGGALLCTID</sequence>
<dbReference type="Gene3D" id="1.10.8.1220">
    <property type="match status" value="1"/>
</dbReference>
<dbReference type="Pfam" id="PF18199">
    <property type="entry name" value="Dynein_C"/>
    <property type="match status" value="1"/>
</dbReference>
<keyword evidence="6" id="KW-0547">Nucleotide-binding</keyword>
<feature type="domain" description="AAA+ ATPase" evidence="17">
    <location>
        <begin position="2452"/>
        <end position="2604"/>
    </location>
</feature>
<dbReference type="GO" id="GO:0007018">
    <property type="term" value="P:microtubule-based movement"/>
    <property type="evidence" value="ECO:0007669"/>
    <property type="project" value="InterPro"/>
</dbReference>
<dbReference type="InterPro" id="IPR043157">
    <property type="entry name" value="Dynein_AAA1S"/>
</dbReference>
<keyword evidence="8" id="KW-0067">ATP-binding</keyword>
<dbReference type="InterPro" id="IPR003593">
    <property type="entry name" value="AAA+_ATPase"/>
</dbReference>
<dbReference type="Pfam" id="PF12774">
    <property type="entry name" value="AAA_6"/>
    <property type="match status" value="1"/>
</dbReference>
<dbReference type="InterPro" id="IPR013602">
    <property type="entry name" value="Dynein_heavy_linker"/>
</dbReference>
<dbReference type="Gene3D" id="1.20.920.20">
    <property type="match status" value="1"/>
</dbReference>
<feature type="domain" description="AAA+ ATPase" evidence="17">
    <location>
        <begin position="1838"/>
        <end position="1975"/>
    </location>
</feature>
<dbReference type="InterPro" id="IPR024317">
    <property type="entry name" value="Dynein_heavy_chain_D4_dom"/>
</dbReference>
<dbReference type="Gene3D" id="1.10.8.710">
    <property type="match status" value="1"/>
</dbReference>
<accession>A0AAE0CEL3</accession>
<dbReference type="InterPro" id="IPR024743">
    <property type="entry name" value="Dynein_HC_stalk"/>
</dbReference>
<dbReference type="InterPro" id="IPR035706">
    <property type="entry name" value="AAA_9"/>
</dbReference>
<dbReference type="InterPro" id="IPR027417">
    <property type="entry name" value="P-loop_NTPase"/>
</dbReference>
<evidence type="ECO:0000313" key="18">
    <source>
        <dbReference type="EMBL" id="KAK3253667.1"/>
    </source>
</evidence>
<organism evidence="18 19">
    <name type="scientific">Cymbomonas tetramitiformis</name>
    <dbReference type="NCBI Taxonomy" id="36881"/>
    <lineage>
        <taxon>Eukaryota</taxon>
        <taxon>Viridiplantae</taxon>
        <taxon>Chlorophyta</taxon>
        <taxon>Pyramimonadophyceae</taxon>
        <taxon>Pyramimonadales</taxon>
        <taxon>Pyramimonadaceae</taxon>
        <taxon>Cymbomonas</taxon>
    </lineage>
</organism>
<evidence type="ECO:0000256" key="1">
    <source>
        <dbReference type="ARBA" id="ARBA00004611"/>
    </source>
</evidence>
<dbReference type="Pfam" id="PF12780">
    <property type="entry name" value="AAA_8"/>
    <property type="match status" value="1"/>
</dbReference>
<evidence type="ECO:0000256" key="16">
    <source>
        <dbReference type="SAM" id="Coils"/>
    </source>
</evidence>
<comment type="subcellular location">
    <subcellularLocation>
        <location evidence="1">Cytoplasm</location>
        <location evidence="1">Cytoskeleton</location>
        <location evidence="1">Flagellum axoneme</location>
    </subcellularLocation>
</comment>
<dbReference type="Gene3D" id="1.20.920.30">
    <property type="match status" value="1"/>
</dbReference>
<dbReference type="InterPro" id="IPR004273">
    <property type="entry name" value="Dynein_heavy_D6_P-loop"/>
</dbReference>
<dbReference type="Pfam" id="PF18198">
    <property type="entry name" value="AAA_lid_11"/>
    <property type="match status" value="1"/>
</dbReference>
<gene>
    <name evidence="18" type="ORF">CYMTET_37089</name>
</gene>
<dbReference type="Gene3D" id="1.10.8.720">
    <property type="entry name" value="Region D6 of dynein motor"/>
    <property type="match status" value="1"/>
</dbReference>
<dbReference type="Pfam" id="PF03028">
    <property type="entry name" value="Dynein_heavy"/>
    <property type="match status" value="1"/>
</dbReference>
<evidence type="ECO:0000256" key="9">
    <source>
        <dbReference type="ARBA" id="ARBA00022846"/>
    </source>
</evidence>
<dbReference type="GO" id="GO:0045505">
    <property type="term" value="F:dynein intermediate chain binding"/>
    <property type="evidence" value="ECO:0007669"/>
    <property type="project" value="InterPro"/>
</dbReference>
<dbReference type="Gene3D" id="1.10.287.2620">
    <property type="match status" value="1"/>
</dbReference>
<evidence type="ECO:0000256" key="6">
    <source>
        <dbReference type="ARBA" id="ARBA00022741"/>
    </source>
</evidence>
<dbReference type="PANTHER" id="PTHR46532:SF4">
    <property type="entry name" value="AAA+ ATPASE DOMAIN-CONTAINING PROTEIN"/>
    <property type="match status" value="1"/>
</dbReference>
<keyword evidence="4" id="KW-0493">Microtubule</keyword>
<evidence type="ECO:0000256" key="8">
    <source>
        <dbReference type="ARBA" id="ARBA00022840"/>
    </source>
</evidence>
<dbReference type="InterPro" id="IPR041589">
    <property type="entry name" value="DNAH3_AAA_lid_1"/>
</dbReference>
<dbReference type="Pfam" id="PF08385">
    <property type="entry name" value="DHC_N1"/>
    <property type="match status" value="1"/>
</dbReference>
<evidence type="ECO:0000256" key="13">
    <source>
        <dbReference type="ARBA" id="ARBA00023175"/>
    </source>
</evidence>
<dbReference type="GO" id="GO:0005874">
    <property type="term" value="C:microtubule"/>
    <property type="evidence" value="ECO:0007669"/>
    <property type="project" value="UniProtKB-KW"/>
</dbReference>
<dbReference type="GO" id="GO:0008569">
    <property type="term" value="F:minus-end-directed microtubule motor activity"/>
    <property type="evidence" value="ECO:0007669"/>
    <property type="project" value="InterPro"/>
</dbReference>
<dbReference type="PANTHER" id="PTHR46532">
    <property type="entry name" value="MALE FERTILITY FACTOR KL5"/>
    <property type="match status" value="1"/>
</dbReference>
<evidence type="ECO:0000256" key="4">
    <source>
        <dbReference type="ARBA" id="ARBA00022701"/>
    </source>
</evidence>
<dbReference type="Gene3D" id="6.10.140.1060">
    <property type="match status" value="1"/>
</dbReference>
<dbReference type="FunFam" id="1.10.8.1220:FF:000001">
    <property type="entry name" value="Dynein axonemal heavy chain 5"/>
    <property type="match status" value="1"/>
</dbReference>
<protein>
    <submittedName>
        <fullName evidence="18">Dynein gamma chain, flagellar outer arm</fullName>
    </submittedName>
</protein>
<dbReference type="EMBL" id="LGRX02024693">
    <property type="protein sequence ID" value="KAK3253667.1"/>
    <property type="molecule type" value="Genomic_DNA"/>
</dbReference>
<dbReference type="InterPro" id="IPR042219">
    <property type="entry name" value="AAA_lid_11_sf"/>
</dbReference>
<dbReference type="Gene3D" id="3.10.490.20">
    <property type="match status" value="1"/>
</dbReference>
<keyword evidence="9 18" id="KW-0282">Flagellum</keyword>
<dbReference type="InterPro" id="IPR056759">
    <property type="entry name" value="DYH2-5-8_CC"/>
</dbReference>
<dbReference type="Pfam" id="PF17857">
    <property type="entry name" value="AAA_lid_1"/>
    <property type="match status" value="1"/>
</dbReference>
<keyword evidence="7" id="KW-0970">Cilium biogenesis/degradation</keyword>
<dbReference type="FunFam" id="3.10.490.20:FF:000010">
    <property type="entry name" value="Dynein heavy chain, putative"/>
    <property type="match status" value="1"/>
</dbReference>
<dbReference type="Pfam" id="PF17852">
    <property type="entry name" value="Dynein_AAA_lid"/>
    <property type="match status" value="1"/>
</dbReference>
<dbReference type="FunFam" id="3.40.50.300:FF:000320">
    <property type="entry name" value="Dynein, axonemal, heavy chain 5"/>
    <property type="match status" value="1"/>
</dbReference>
<keyword evidence="15" id="KW-0966">Cell projection</keyword>
<dbReference type="FunFam" id="3.40.50.300:FF:000044">
    <property type="entry name" value="Dynein heavy chain 5, axonemal"/>
    <property type="match status" value="1"/>
</dbReference>
<keyword evidence="3" id="KW-0963">Cytoplasm</keyword>
<dbReference type="Pfam" id="PF08393">
    <property type="entry name" value="DHC_N2"/>
    <property type="match status" value="1"/>
</dbReference>
<evidence type="ECO:0000256" key="3">
    <source>
        <dbReference type="ARBA" id="ARBA00022490"/>
    </source>
</evidence>
<dbReference type="FunFam" id="3.40.50.300:FF:002141">
    <property type="entry name" value="Dynein heavy chain"/>
    <property type="match status" value="1"/>
</dbReference>
<dbReference type="InterPro" id="IPR041658">
    <property type="entry name" value="AAA_lid_11"/>
</dbReference>
<dbReference type="FunFam" id="1.10.8.710:FF:000003">
    <property type="entry name" value="Dynein axonemal heavy chain 5"/>
    <property type="match status" value="1"/>
</dbReference>
<dbReference type="Gene3D" id="1.10.472.130">
    <property type="match status" value="1"/>
</dbReference>
<evidence type="ECO:0000256" key="10">
    <source>
        <dbReference type="ARBA" id="ARBA00023017"/>
    </source>
</evidence>
<dbReference type="Proteomes" id="UP001190700">
    <property type="component" value="Unassembled WGS sequence"/>
</dbReference>
<dbReference type="Pfam" id="PF12777">
    <property type="entry name" value="MT"/>
    <property type="match status" value="1"/>
</dbReference>
<feature type="domain" description="AAA+ ATPase" evidence="17">
    <location>
        <begin position="2118"/>
        <end position="2250"/>
    </location>
</feature>
<keyword evidence="14" id="KW-0206">Cytoskeleton</keyword>
<dbReference type="GO" id="GO:0051959">
    <property type="term" value="F:dynein light intermediate chain binding"/>
    <property type="evidence" value="ECO:0007669"/>
    <property type="project" value="InterPro"/>
</dbReference>
<dbReference type="Gene3D" id="3.20.180.20">
    <property type="entry name" value="Dynein heavy chain, N-terminal domain 2"/>
    <property type="match status" value="1"/>
</dbReference>
<dbReference type="InterPro" id="IPR035699">
    <property type="entry name" value="AAA_6"/>
</dbReference>
<dbReference type="InterPro" id="IPR041466">
    <property type="entry name" value="Dynein_AAA5_ext"/>
</dbReference>
<comment type="caution">
    <text evidence="18">The sequence shown here is derived from an EMBL/GenBank/DDBJ whole genome shotgun (WGS) entry which is preliminary data.</text>
</comment>
<keyword evidence="11 16" id="KW-0175">Coiled coil</keyword>
<dbReference type="InterPro" id="IPR041228">
    <property type="entry name" value="Dynein_C"/>
</dbReference>
<evidence type="ECO:0000259" key="17">
    <source>
        <dbReference type="SMART" id="SM00382"/>
    </source>
</evidence>
<evidence type="ECO:0000256" key="11">
    <source>
        <dbReference type="ARBA" id="ARBA00023054"/>
    </source>
</evidence>
<dbReference type="FunFam" id="1.20.920.20:FF:000001">
    <property type="entry name" value="dynein heavy chain 2, axonemal"/>
    <property type="match status" value="1"/>
</dbReference>
<dbReference type="InterPro" id="IPR042228">
    <property type="entry name" value="Dynein_linker_3"/>
</dbReference>
<dbReference type="Pfam" id="PF12781">
    <property type="entry name" value="AAA_9"/>
    <property type="match status" value="1"/>
</dbReference>
<dbReference type="FunFam" id="3.40.50.300:FF:000049">
    <property type="entry name" value="Dynein, axonemal, heavy chain 5"/>
    <property type="match status" value="1"/>
</dbReference>
<dbReference type="Pfam" id="PF12775">
    <property type="entry name" value="AAA_7"/>
    <property type="match status" value="1"/>
</dbReference>
<feature type="coiled-coil region" evidence="16">
    <location>
        <begin position="3620"/>
        <end position="3647"/>
    </location>
</feature>
<keyword evidence="10" id="KW-0243">Dynein</keyword>
<name>A0AAE0CEL3_9CHLO</name>
<dbReference type="FunFam" id="3.40.50.300:FF:001386">
    <property type="entry name" value="Dynein heavy chain, putative"/>
    <property type="match status" value="1"/>
</dbReference>
<dbReference type="Gene3D" id="1.20.140.100">
    <property type="entry name" value="Dynein heavy chain, N-terminal domain 2"/>
    <property type="match status" value="1"/>
</dbReference>
<keyword evidence="13" id="KW-0505">Motor protein</keyword>
<dbReference type="GO" id="GO:0005524">
    <property type="term" value="F:ATP binding"/>
    <property type="evidence" value="ECO:0007669"/>
    <property type="project" value="UniProtKB-KW"/>
</dbReference>
<dbReference type="Pfam" id="PF25007">
    <property type="entry name" value="DYH2-5-8_CC"/>
    <property type="match status" value="1"/>
</dbReference>
<evidence type="ECO:0000256" key="7">
    <source>
        <dbReference type="ARBA" id="ARBA00022794"/>
    </source>
</evidence>
<dbReference type="Gene3D" id="1.20.1270.280">
    <property type="match status" value="1"/>
</dbReference>
<evidence type="ECO:0000256" key="15">
    <source>
        <dbReference type="ARBA" id="ARBA00023273"/>
    </source>
</evidence>
<dbReference type="InterPro" id="IPR042222">
    <property type="entry name" value="Dynein_2_N"/>
</dbReference>
<reference evidence="18 19" key="1">
    <citation type="journal article" date="2015" name="Genome Biol. Evol.">
        <title>Comparative Genomics of a Bacterivorous Green Alga Reveals Evolutionary Causalities and Consequences of Phago-Mixotrophic Mode of Nutrition.</title>
        <authorList>
            <person name="Burns J.A."/>
            <person name="Paasch A."/>
            <person name="Narechania A."/>
            <person name="Kim E."/>
        </authorList>
    </citation>
    <scope>NUCLEOTIDE SEQUENCE [LARGE SCALE GENOMIC DNA]</scope>
    <source>
        <strain evidence="18 19">PLY_AMNH</strain>
    </source>
</reference>
<proteinExistence type="inferred from homology"/>
<evidence type="ECO:0000256" key="5">
    <source>
        <dbReference type="ARBA" id="ARBA00022737"/>
    </source>
</evidence>
<evidence type="ECO:0000256" key="12">
    <source>
        <dbReference type="ARBA" id="ARBA00023069"/>
    </source>
</evidence>
<dbReference type="SUPFAM" id="SSF52540">
    <property type="entry name" value="P-loop containing nucleoside triphosphate hydrolases"/>
    <property type="match status" value="4"/>
</dbReference>
<evidence type="ECO:0000256" key="2">
    <source>
        <dbReference type="ARBA" id="ARBA00008887"/>
    </source>
</evidence>
<comment type="similarity">
    <text evidence="2">Belongs to the dynein heavy chain family.</text>
</comment>
<dbReference type="SMART" id="SM00382">
    <property type="entry name" value="AAA"/>
    <property type="match status" value="3"/>
</dbReference>